<proteinExistence type="predicted"/>
<feature type="region of interest" description="Disordered" evidence="1">
    <location>
        <begin position="96"/>
        <end position="118"/>
    </location>
</feature>
<feature type="compositionally biased region" description="Pro residues" evidence="1">
    <location>
        <begin position="108"/>
        <end position="118"/>
    </location>
</feature>
<evidence type="ECO:0000313" key="3">
    <source>
        <dbReference type="Proteomes" id="UP000198761"/>
    </source>
</evidence>
<dbReference type="RefSeq" id="WP_091298574.1">
    <property type="nucleotide sequence ID" value="NZ_FOCE01000002.1"/>
</dbReference>
<dbReference type="Proteomes" id="UP000198761">
    <property type="component" value="Unassembled WGS sequence"/>
</dbReference>
<protein>
    <recommendedName>
        <fullName evidence="4">DUF4177 domain-containing protein</fullName>
    </recommendedName>
</protein>
<reference evidence="2 3" key="1">
    <citation type="submission" date="2016-10" db="EMBL/GenBank/DDBJ databases">
        <authorList>
            <person name="de Groot N.N."/>
        </authorList>
    </citation>
    <scope>NUCLEOTIDE SEQUENCE [LARGE SCALE GENOMIC DNA]</scope>
    <source>
        <strain evidence="2 3">DSM 3857</strain>
    </source>
</reference>
<evidence type="ECO:0008006" key="4">
    <source>
        <dbReference type="Google" id="ProtNLM"/>
    </source>
</evidence>
<dbReference type="EMBL" id="FOCE01000002">
    <property type="protein sequence ID" value="SEM93801.1"/>
    <property type="molecule type" value="Genomic_DNA"/>
</dbReference>
<dbReference type="STRING" id="933059.SAMN04488103_102496"/>
<name>A0A1H8CEW3_9RHOB</name>
<evidence type="ECO:0000313" key="2">
    <source>
        <dbReference type="EMBL" id="SEM93801.1"/>
    </source>
</evidence>
<sequence>MQQFEYRVVPAPKRGEKAKGLKTAEERFAQALMRVMNELGREGWEYLRADTLPCEERAGLTGKTTVFQNMLVFRRALAPVAPPPVAVFRTAEPVKAPEVKAPETTPATPAPAPAPTEG</sequence>
<dbReference type="AlphaFoldDB" id="A0A1H8CEW3"/>
<keyword evidence="3" id="KW-1185">Reference proteome</keyword>
<gene>
    <name evidence="2" type="ORF">SAMN04488103_102496</name>
</gene>
<organism evidence="2 3">
    <name type="scientific">Gemmobacter aquatilis</name>
    <dbReference type="NCBI Taxonomy" id="933059"/>
    <lineage>
        <taxon>Bacteria</taxon>
        <taxon>Pseudomonadati</taxon>
        <taxon>Pseudomonadota</taxon>
        <taxon>Alphaproteobacteria</taxon>
        <taxon>Rhodobacterales</taxon>
        <taxon>Paracoccaceae</taxon>
        <taxon>Gemmobacter</taxon>
    </lineage>
</organism>
<accession>A0A1H8CEW3</accession>
<evidence type="ECO:0000256" key="1">
    <source>
        <dbReference type="SAM" id="MobiDB-lite"/>
    </source>
</evidence>
<dbReference type="OrthoDB" id="7658888at2"/>